<evidence type="ECO:0000256" key="2">
    <source>
        <dbReference type="ARBA" id="ARBA00022723"/>
    </source>
</evidence>
<proteinExistence type="inferred from homology"/>
<keyword evidence="7" id="KW-1185">Reference proteome</keyword>
<dbReference type="FunFam" id="1.10.238.10:FF:000077">
    <property type="entry name" value="Centrin 1"/>
    <property type="match status" value="1"/>
</dbReference>
<dbReference type="Proteomes" id="UP000095280">
    <property type="component" value="Unplaced"/>
</dbReference>
<evidence type="ECO:0000256" key="4">
    <source>
        <dbReference type="ARBA" id="ARBA00022837"/>
    </source>
</evidence>
<reference evidence="8" key="1">
    <citation type="submission" date="2016-11" db="UniProtKB">
        <authorList>
            <consortium name="WormBaseParasite"/>
        </authorList>
    </citation>
    <scope>IDENTIFICATION</scope>
</reference>
<dbReference type="InterPro" id="IPR011992">
    <property type="entry name" value="EF-hand-dom_pair"/>
</dbReference>
<feature type="domain" description="EF-hand" evidence="6">
    <location>
        <begin position="127"/>
        <end position="162"/>
    </location>
</feature>
<feature type="region of interest" description="Disordered" evidence="5">
    <location>
        <begin position="543"/>
        <end position="623"/>
    </location>
</feature>
<dbReference type="Pfam" id="PF13499">
    <property type="entry name" value="EF-hand_7"/>
    <property type="match status" value="2"/>
</dbReference>
<evidence type="ECO:0000256" key="3">
    <source>
        <dbReference type="ARBA" id="ARBA00022737"/>
    </source>
</evidence>
<evidence type="ECO:0000313" key="8">
    <source>
        <dbReference type="WBParaSite" id="maker-uti_cns_0011264-snap-gene-0.4-mRNA-1"/>
    </source>
</evidence>
<feature type="domain" description="EF-hand" evidence="6">
    <location>
        <begin position="163"/>
        <end position="198"/>
    </location>
</feature>
<evidence type="ECO:0000256" key="1">
    <source>
        <dbReference type="ARBA" id="ARBA00005253"/>
    </source>
</evidence>
<dbReference type="PANTHER" id="PTHR23048">
    <property type="entry name" value="MYOSIN LIGHT CHAIN 1, 3"/>
    <property type="match status" value="1"/>
</dbReference>
<dbReference type="InterPro" id="IPR002048">
    <property type="entry name" value="EF_hand_dom"/>
</dbReference>
<dbReference type="CDD" id="cd00051">
    <property type="entry name" value="EFh"/>
    <property type="match status" value="2"/>
</dbReference>
<feature type="region of interest" description="Disordered" evidence="5">
    <location>
        <begin position="93"/>
        <end position="116"/>
    </location>
</feature>
<accession>A0A1I8IBA6</accession>
<dbReference type="FunFam" id="1.10.238.10:FF:000070">
    <property type="entry name" value="Centrin-1"/>
    <property type="match status" value="1"/>
</dbReference>
<keyword evidence="3" id="KW-0677">Repeat</keyword>
<comment type="similarity">
    <text evidence="1">Belongs to the centrin family.</text>
</comment>
<evidence type="ECO:0000259" key="6">
    <source>
        <dbReference type="PROSITE" id="PS50222"/>
    </source>
</evidence>
<name>A0A1I8IBA6_9PLAT</name>
<dbReference type="GO" id="GO:0005815">
    <property type="term" value="C:microtubule organizing center"/>
    <property type="evidence" value="ECO:0007669"/>
    <property type="project" value="UniProtKB-ARBA"/>
</dbReference>
<dbReference type="WBParaSite" id="maker-uti_cns_0011264-snap-gene-0.4-mRNA-1">
    <property type="protein sequence ID" value="maker-uti_cns_0011264-snap-gene-0.4-mRNA-1"/>
    <property type="gene ID" value="maker-uti_cns_0011264-snap-gene-0.4"/>
</dbReference>
<dbReference type="InterPro" id="IPR050230">
    <property type="entry name" value="CALM/Myosin/TropC-like"/>
</dbReference>
<keyword evidence="4" id="KW-0106">Calcium</keyword>
<organism evidence="7 8">
    <name type="scientific">Macrostomum lignano</name>
    <dbReference type="NCBI Taxonomy" id="282301"/>
    <lineage>
        <taxon>Eukaryota</taxon>
        <taxon>Metazoa</taxon>
        <taxon>Spiralia</taxon>
        <taxon>Lophotrochozoa</taxon>
        <taxon>Platyhelminthes</taxon>
        <taxon>Rhabditophora</taxon>
        <taxon>Macrostomorpha</taxon>
        <taxon>Macrostomida</taxon>
        <taxon>Macrostomidae</taxon>
        <taxon>Macrostomum</taxon>
    </lineage>
</organism>
<protein>
    <submittedName>
        <fullName evidence="8">Calmodulin</fullName>
    </submittedName>
</protein>
<evidence type="ECO:0000256" key="5">
    <source>
        <dbReference type="SAM" id="MobiDB-lite"/>
    </source>
</evidence>
<feature type="domain" description="EF-hand" evidence="6">
    <location>
        <begin position="236"/>
        <end position="271"/>
    </location>
</feature>
<dbReference type="SMART" id="SM00054">
    <property type="entry name" value="EFh"/>
    <property type="match status" value="4"/>
</dbReference>
<dbReference type="GO" id="GO:0005509">
    <property type="term" value="F:calcium ion binding"/>
    <property type="evidence" value="ECO:0007669"/>
    <property type="project" value="InterPro"/>
</dbReference>
<dbReference type="AlphaFoldDB" id="A0A1I8IBA6"/>
<dbReference type="Gene3D" id="1.10.238.10">
    <property type="entry name" value="EF-hand"/>
    <property type="match status" value="2"/>
</dbReference>
<dbReference type="PANTHER" id="PTHR23048:SF59">
    <property type="entry name" value="EF-HAND SUPERFAMILY PROTEIN"/>
    <property type="match status" value="1"/>
</dbReference>
<feature type="compositionally biased region" description="Low complexity" evidence="5">
    <location>
        <begin position="597"/>
        <end position="617"/>
    </location>
</feature>
<feature type="domain" description="EF-hand" evidence="6">
    <location>
        <begin position="200"/>
        <end position="235"/>
    </location>
</feature>
<keyword evidence="2" id="KW-0479">Metal-binding</keyword>
<feature type="compositionally biased region" description="Low complexity" evidence="5">
    <location>
        <begin position="543"/>
        <end position="565"/>
    </location>
</feature>
<dbReference type="SUPFAM" id="SSF47473">
    <property type="entry name" value="EF-hand"/>
    <property type="match status" value="1"/>
</dbReference>
<feature type="compositionally biased region" description="Low complexity" evidence="5">
    <location>
        <begin position="578"/>
        <end position="589"/>
    </location>
</feature>
<dbReference type="PROSITE" id="PS50222">
    <property type="entry name" value="EF_HAND_2"/>
    <property type="match status" value="4"/>
</dbReference>
<evidence type="ECO:0000313" key="7">
    <source>
        <dbReference type="Proteomes" id="UP000095280"/>
    </source>
</evidence>
<sequence>DKGHGHEHYRDPIDEAVPIANTGGSGSRACPVIGPQLAKQTAPVAVPVLLDQDAHIGCIARFNISNTVSALYAIQQTAAASVAEQLRQQSEHSDYGAAGCATTKKPVGPGGGQKKKAAGIKLELSEEQKQEIREAFDLFNNDGSGTIDIKELKVAMRALGFEPKKEEIKKLIAEYDKDGTGSIDFNDFLSMMTSKMTEKDSKEEILKAFRLFDDDETGKISFKNLKRVAKELGENLTDEELQEMIDEADRDGDGEINESDFKCLNSGNHVLLREFAFVSATPHNRLSFVRLIYRAYCNLNEVGDCLCLQELHSLLLLLCPDLPWRLVEAAGHTAQETVLAGGGSEGTAAQTPASSSHPDSLKHVRFLFSDFLMAFQIHLLYDEFLEKCAQLYESLLSGRSNNIDVFLPQTDQQQQQQTEETANSGATSAAAVELQQRVSSSAFSRLIEGVCHELQLHVPNMDIIKKSLGSNRTTTYREFLGGLVRNKELSAALETELTKTVESPLFSAKWPTALPPVAPGSAAQPVTSLLVSAPASASALAVAPPHSAPTASPAASVPVSATATAGQQRQKRLIAGAPKPKQQQQQQKPTGRPAQRTAGSSSGSSDVSVSSGAVSTDSDSDSV</sequence>
<dbReference type="PROSITE" id="PS00018">
    <property type="entry name" value="EF_HAND_1"/>
    <property type="match status" value="2"/>
</dbReference>
<dbReference type="GO" id="GO:0016460">
    <property type="term" value="C:myosin II complex"/>
    <property type="evidence" value="ECO:0007669"/>
    <property type="project" value="TreeGrafter"/>
</dbReference>
<dbReference type="InterPro" id="IPR018247">
    <property type="entry name" value="EF_Hand_1_Ca_BS"/>
</dbReference>